<sequence length="527" mass="57139">MLERITGFKGAIPRMNARLLPSGYATVARNTRLESGALDPMQDAEDVATLGAEARTIYRFNGQWLSWMDVVDAVPGPVAADRLYITGDGSPKLFQGGTSYDLALNPPADAPSIATTGELQSDDPEAETILYVYTFVTGFGEESPPSPASRPIYYGDGTVVTVSGFSQPQADRNVSKMRVYRSQTDLAGATTLYFVKEISINSVSFVHDLANDPMQEPINSVDYDQPPADMVGIVSMPNGMMAAFSGKQVLFCEPYIPHAWPEKYRLLVSHDVVGLVALGSSLIVLTTGTPYIMQGTHPENMTQTQLESELPCLSKRGIVDLGYQAVFPSIEGFVQIGPDGSAQVISRQIFSISDWRELNPTSITATNYNGRYMFSWAAPVGGERSLGFIDITGDRPFYAAADASCAGFWRDLTTGYVHYLAGNDTGAQVKRWDAGSPLTQVWRTGKLYYPSITSFGVIMIDADGGGTTPELTYRIYADGALFAIGSAVNEAARLPNNLSQNYEIEIETNMSVSMIQMAGDFNELMGG</sequence>
<evidence type="ECO:0000313" key="2">
    <source>
        <dbReference type="Proteomes" id="UP000027725"/>
    </source>
</evidence>
<dbReference type="eggNOG" id="ENOG502ZP3A">
    <property type="taxonomic scope" value="Bacteria"/>
</dbReference>
<comment type="caution">
    <text evidence="1">The sequence shown here is derived from an EMBL/GenBank/DDBJ whole genome shotgun (WGS) entry which is preliminary data.</text>
</comment>
<protein>
    <submittedName>
        <fullName evidence="1">Uncharacterized protein</fullName>
    </submittedName>
</protein>
<proteinExistence type="predicted"/>
<dbReference type="STRING" id="1185766.SAMN05216224_10693"/>
<accession>A0A074TAL7</accession>
<keyword evidence="2" id="KW-1185">Reference proteome</keyword>
<dbReference type="Proteomes" id="UP000027725">
    <property type="component" value="Unassembled WGS sequence"/>
</dbReference>
<dbReference type="OrthoDB" id="8871616at2"/>
<reference evidence="1 2" key="1">
    <citation type="submission" date="2014-03" db="EMBL/GenBank/DDBJ databases">
        <title>The draft genome sequence of Thioclava dalianensis DLFJ1-1.</title>
        <authorList>
            <person name="Lai Q."/>
            <person name="Shao Z."/>
        </authorList>
    </citation>
    <scope>NUCLEOTIDE SEQUENCE [LARGE SCALE GENOMIC DNA]</scope>
    <source>
        <strain evidence="1 2">DLFJ1-1</strain>
    </source>
</reference>
<gene>
    <name evidence="1" type="ORF">DL1_08470</name>
</gene>
<dbReference type="EMBL" id="JHEH01000023">
    <property type="protein sequence ID" value="KEP68811.1"/>
    <property type="molecule type" value="Genomic_DNA"/>
</dbReference>
<organism evidence="1 2">
    <name type="scientific">Thioclava dalianensis</name>
    <dbReference type="NCBI Taxonomy" id="1185766"/>
    <lineage>
        <taxon>Bacteria</taxon>
        <taxon>Pseudomonadati</taxon>
        <taxon>Pseudomonadota</taxon>
        <taxon>Alphaproteobacteria</taxon>
        <taxon>Rhodobacterales</taxon>
        <taxon>Paracoccaceae</taxon>
        <taxon>Thioclava</taxon>
    </lineage>
</organism>
<evidence type="ECO:0000313" key="1">
    <source>
        <dbReference type="EMBL" id="KEP68811.1"/>
    </source>
</evidence>
<dbReference type="AlphaFoldDB" id="A0A074TAL7"/>
<name>A0A074TAL7_9RHOB</name>
<dbReference type="RefSeq" id="WP_051693597.1">
    <property type="nucleotide sequence ID" value="NZ_FOVB01000006.1"/>
</dbReference>